<dbReference type="Proteomes" id="UP001372338">
    <property type="component" value="Unassembled WGS sequence"/>
</dbReference>
<evidence type="ECO:0000259" key="3">
    <source>
        <dbReference type="Pfam" id="PF07859"/>
    </source>
</evidence>
<evidence type="ECO:0000256" key="1">
    <source>
        <dbReference type="ARBA" id="ARBA00010515"/>
    </source>
</evidence>
<evidence type="ECO:0000313" key="4">
    <source>
        <dbReference type="EMBL" id="KAK7252048.1"/>
    </source>
</evidence>
<feature type="active site" evidence="2">
    <location>
        <position position="175"/>
    </location>
</feature>
<feature type="domain" description="Alpha/beta hydrolase fold-3" evidence="3">
    <location>
        <begin position="87"/>
        <end position="292"/>
    </location>
</feature>
<accession>A0AAN9ECJ0</accession>
<comment type="similarity">
    <text evidence="1">Belongs to the 'GDXG' lipolytic enzyme family.</text>
</comment>
<dbReference type="Gene3D" id="3.40.50.1820">
    <property type="entry name" value="alpha/beta hydrolase"/>
    <property type="match status" value="1"/>
</dbReference>
<dbReference type="EMBL" id="JAYWIO010000007">
    <property type="protein sequence ID" value="KAK7252048.1"/>
    <property type="molecule type" value="Genomic_DNA"/>
</dbReference>
<comment type="caution">
    <text evidence="4">The sequence shown here is derived from an EMBL/GenBank/DDBJ whole genome shotgun (WGS) entry which is preliminary data.</text>
</comment>
<protein>
    <recommendedName>
        <fullName evidence="3">Alpha/beta hydrolase fold-3 domain-containing protein</fullName>
    </recommendedName>
</protein>
<proteinExistence type="inferred from homology"/>
<dbReference type="PANTHER" id="PTHR23024:SF429">
    <property type="entry name" value="ALPHA_BETA HYDROLASE FOLD PROTEIN"/>
    <property type="match status" value="1"/>
</dbReference>
<dbReference type="PROSITE" id="PS01174">
    <property type="entry name" value="LIPASE_GDXG_SER"/>
    <property type="match status" value="1"/>
</dbReference>
<keyword evidence="5" id="KW-1185">Reference proteome</keyword>
<dbReference type="SUPFAM" id="SSF53474">
    <property type="entry name" value="alpha/beta-Hydrolases"/>
    <property type="match status" value="1"/>
</dbReference>
<dbReference type="InterPro" id="IPR013094">
    <property type="entry name" value="AB_hydrolase_3"/>
</dbReference>
<dbReference type="GO" id="GO:0016787">
    <property type="term" value="F:hydrolase activity"/>
    <property type="evidence" value="ECO:0007669"/>
    <property type="project" value="InterPro"/>
</dbReference>
<dbReference type="PANTHER" id="PTHR23024">
    <property type="entry name" value="ARYLACETAMIDE DEACETYLASE"/>
    <property type="match status" value="1"/>
</dbReference>
<organism evidence="4 5">
    <name type="scientific">Crotalaria pallida</name>
    <name type="common">Smooth rattlebox</name>
    <name type="synonym">Crotalaria striata</name>
    <dbReference type="NCBI Taxonomy" id="3830"/>
    <lineage>
        <taxon>Eukaryota</taxon>
        <taxon>Viridiplantae</taxon>
        <taxon>Streptophyta</taxon>
        <taxon>Embryophyta</taxon>
        <taxon>Tracheophyta</taxon>
        <taxon>Spermatophyta</taxon>
        <taxon>Magnoliopsida</taxon>
        <taxon>eudicotyledons</taxon>
        <taxon>Gunneridae</taxon>
        <taxon>Pentapetalae</taxon>
        <taxon>rosids</taxon>
        <taxon>fabids</taxon>
        <taxon>Fabales</taxon>
        <taxon>Fabaceae</taxon>
        <taxon>Papilionoideae</taxon>
        <taxon>50 kb inversion clade</taxon>
        <taxon>genistoids sensu lato</taxon>
        <taxon>core genistoids</taxon>
        <taxon>Crotalarieae</taxon>
        <taxon>Crotalaria</taxon>
    </lineage>
</organism>
<dbReference type="InterPro" id="IPR033140">
    <property type="entry name" value="Lipase_GDXG_put_SER_AS"/>
</dbReference>
<reference evidence="4 5" key="1">
    <citation type="submission" date="2024-01" db="EMBL/GenBank/DDBJ databases">
        <title>The genomes of 5 underutilized Papilionoideae crops provide insights into root nodulation and disease resistanc.</title>
        <authorList>
            <person name="Yuan L."/>
        </authorList>
    </citation>
    <scope>NUCLEOTIDE SEQUENCE [LARGE SCALE GENOMIC DNA]</scope>
    <source>
        <strain evidence="4">ZHUSHIDOU_FW_LH</strain>
        <tissue evidence="4">Leaf</tissue>
    </source>
</reference>
<dbReference type="InterPro" id="IPR029058">
    <property type="entry name" value="AB_hydrolase_fold"/>
</dbReference>
<dbReference type="Pfam" id="PF07859">
    <property type="entry name" value="Abhydrolase_3"/>
    <property type="match status" value="1"/>
</dbReference>
<evidence type="ECO:0000313" key="5">
    <source>
        <dbReference type="Proteomes" id="UP001372338"/>
    </source>
</evidence>
<name>A0AAN9ECJ0_CROPI</name>
<sequence length="315" mass="34554">MNLSQLASSTGAPTTDHENVTHEFPNLIRVYKDGHVERLFGNETVPPGTDPRTNVQSKDVTINSDTGVSARLYLPPNTSPNQKLPLLIYIHGGAFCICTPFNPGYHIHMNNLSALANVAIVSVHYRLAPETPIPGCYDDSWESIQWAAKHVSGNGPEPWLNSHADFGRVFFAGDSAGANIAHNMAMRIADEVGPGGLTLNGIVLACPYFGGEEEDKLVKFLFPGYVGVDDSKIHCWKDPKLSGLGCKRVMIFVGGLDVLNERGRRYYEALKKSGWSGSVEIDETEGEDHCFHLFKPAGEKSVALVQKFVHFMKQT</sequence>
<evidence type="ECO:0000256" key="2">
    <source>
        <dbReference type="PROSITE-ProRule" id="PRU10038"/>
    </source>
</evidence>
<gene>
    <name evidence="4" type="ORF">RIF29_35748</name>
</gene>
<dbReference type="InterPro" id="IPR050466">
    <property type="entry name" value="Carboxylest/Gibb_receptor"/>
</dbReference>
<dbReference type="AlphaFoldDB" id="A0AAN9ECJ0"/>